<proteinExistence type="inferred from homology"/>
<dbReference type="RefSeq" id="XP_018991880.1">
    <property type="nucleotide sequence ID" value="XM_019139389.1"/>
</dbReference>
<dbReference type="InterPro" id="IPR036291">
    <property type="entry name" value="NAD(P)-bd_dom_sf"/>
</dbReference>
<dbReference type="STRING" id="1295533.A0A1E3HLB8"/>
<dbReference type="AlphaFoldDB" id="A0A1E3HLB8"/>
<sequence length="351" mass="38164">MPTLLITGITSYLAPHICEPFLRAGWDIVGVVRSKAKGEAVLKSVGLREGVKEGKVRYEVVPDLATLGEKQWVEILGVVDAICLAHSPSPMDFSAKSYDHFRSPSVDAVKVILTAASKVDRIRAVTLVASSSGVLNILAGPDEHAGKIYTAEDYIPWTEEDAIDPAKSFHSGHWYSISKKYGELAAFRVKKETGSSWSLATFPTERILGPVTHLSSLADLKKAQDPSTAPLVQALLGGKDGELPFEFNPLYVDPRDVAQAVFSATSSHANGRFLLTSGKVSYQHFVDYARKARPDLGEWIVKGKEGEGVLRDVYGFDAGESERVLGVKYHTLEETARDTVASFEKLGAYAP</sequence>
<protein>
    <recommendedName>
        <fullName evidence="5">NAD-dependent epimerase/dehydratase domain-containing protein</fullName>
    </recommendedName>
</protein>
<dbReference type="OrthoDB" id="2735536at2759"/>
<evidence type="ECO:0000256" key="1">
    <source>
        <dbReference type="ARBA" id="ARBA00023002"/>
    </source>
</evidence>
<dbReference type="PANTHER" id="PTHR10366:SF579">
    <property type="entry name" value="3-BETA HYDROXYSTEROID DEHYDROGENASE_ISOMERASE FAMILY PROTEIN (AFU_ORTHOLOGUE AFUA_3G02250)"/>
    <property type="match status" value="1"/>
</dbReference>
<comment type="caution">
    <text evidence="3">The sequence shown here is derived from an EMBL/GenBank/DDBJ whole genome shotgun (WGS) entry which is preliminary data.</text>
</comment>
<organism evidence="3 4">
    <name type="scientific">Cryptococcus amylolentus CBS 6039</name>
    <dbReference type="NCBI Taxonomy" id="1295533"/>
    <lineage>
        <taxon>Eukaryota</taxon>
        <taxon>Fungi</taxon>
        <taxon>Dikarya</taxon>
        <taxon>Basidiomycota</taxon>
        <taxon>Agaricomycotina</taxon>
        <taxon>Tremellomycetes</taxon>
        <taxon>Tremellales</taxon>
        <taxon>Cryptococcaceae</taxon>
        <taxon>Cryptococcus</taxon>
    </lineage>
</organism>
<dbReference type="Proteomes" id="UP000094065">
    <property type="component" value="Unassembled WGS sequence"/>
</dbReference>
<dbReference type="GO" id="GO:0016616">
    <property type="term" value="F:oxidoreductase activity, acting on the CH-OH group of donors, NAD or NADP as acceptor"/>
    <property type="evidence" value="ECO:0007669"/>
    <property type="project" value="TreeGrafter"/>
</dbReference>
<evidence type="ECO:0008006" key="5">
    <source>
        <dbReference type="Google" id="ProtNLM"/>
    </source>
</evidence>
<dbReference type="SUPFAM" id="SSF51735">
    <property type="entry name" value="NAD(P)-binding Rossmann-fold domains"/>
    <property type="match status" value="1"/>
</dbReference>
<accession>A0A1E3HLB8</accession>
<keyword evidence="4" id="KW-1185">Reference proteome</keyword>
<dbReference type="Gene3D" id="3.40.50.720">
    <property type="entry name" value="NAD(P)-binding Rossmann-like Domain"/>
    <property type="match status" value="1"/>
</dbReference>
<comment type="similarity">
    <text evidence="2">Belongs to the NAD(P)-dependent epimerase/dehydratase family. Dihydroflavonol-4-reductase subfamily.</text>
</comment>
<dbReference type="InterPro" id="IPR050425">
    <property type="entry name" value="NAD(P)_dehydrat-like"/>
</dbReference>
<dbReference type="EMBL" id="AWGJ01000008">
    <property type="protein sequence ID" value="ODN76506.1"/>
    <property type="molecule type" value="Genomic_DNA"/>
</dbReference>
<name>A0A1E3HLB8_9TREE</name>
<evidence type="ECO:0000313" key="4">
    <source>
        <dbReference type="Proteomes" id="UP000094065"/>
    </source>
</evidence>
<keyword evidence="1" id="KW-0560">Oxidoreductase</keyword>
<gene>
    <name evidence="3" type="ORF">L202_05173</name>
</gene>
<dbReference type="PANTHER" id="PTHR10366">
    <property type="entry name" value="NAD DEPENDENT EPIMERASE/DEHYDRATASE"/>
    <property type="match status" value="1"/>
</dbReference>
<reference evidence="3 4" key="1">
    <citation type="submission" date="2016-06" db="EMBL/GenBank/DDBJ databases">
        <title>Evolution of pathogenesis and genome organization in the Tremellales.</title>
        <authorList>
            <person name="Cuomo C."/>
            <person name="Litvintseva A."/>
            <person name="Heitman J."/>
            <person name="Chen Y."/>
            <person name="Sun S."/>
            <person name="Springer D."/>
            <person name="Dromer F."/>
            <person name="Young S."/>
            <person name="Zeng Q."/>
            <person name="Chapman S."/>
            <person name="Gujja S."/>
            <person name="Saif S."/>
            <person name="Birren B."/>
        </authorList>
    </citation>
    <scope>NUCLEOTIDE SEQUENCE [LARGE SCALE GENOMIC DNA]</scope>
    <source>
        <strain evidence="3 4">CBS 6039</strain>
    </source>
</reference>
<dbReference type="GeneID" id="30156482"/>
<evidence type="ECO:0000256" key="2">
    <source>
        <dbReference type="ARBA" id="ARBA00023445"/>
    </source>
</evidence>
<evidence type="ECO:0000313" key="3">
    <source>
        <dbReference type="EMBL" id="ODN76506.1"/>
    </source>
</evidence>